<keyword evidence="3" id="KW-1185">Reference proteome</keyword>
<feature type="region of interest" description="Disordered" evidence="1">
    <location>
        <begin position="1"/>
        <end position="34"/>
    </location>
</feature>
<name>A0A368GXT5_ANCCA</name>
<dbReference type="Proteomes" id="UP000252519">
    <property type="component" value="Unassembled WGS sequence"/>
</dbReference>
<evidence type="ECO:0000313" key="2">
    <source>
        <dbReference type="EMBL" id="RCN48388.1"/>
    </source>
</evidence>
<reference evidence="2 3" key="1">
    <citation type="submission" date="2014-10" db="EMBL/GenBank/DDBJ databases">
        <title>Draft genome of the hookworm Ancylostoma caninum.</title>
        <authorList>
            <person name="Mitreva M."/>
        </authorList>
    </citation>
    <scope>NUCLEOTIDE SEQUENCE [LARGE SCALE GENOMIC DNA]</scope>
    <source>
        <strain evidence="2 3">Baltimore</strain>
    </source>
</reference>
<sequence>SKLPAFRSKPRTPKGKRPGDCHRESEEEIVTRSLQKQKVRARHYRRRTLEERDKYMAAMCGTSPQLFESVLIVSLESTNCCGEEPKRKPTITYRFPEDKNGLSLSLLFPVDS</sequence>
<protein>
    <submittedName>
        <fullName evidence="2">Uncharacterized protein</fullName>
    </submittedName>
</protein>
<comment type="caution">
    <text evidence="2">The sequence shown here is derived from an EMBL/GenBank/DDBJ whole genome shotgun (WGS) entry which is preliminary data.</text>
</comment>
<accession>A0A368GXT5</accession>
<proteinExistence type="predicted"/>
<organism evidence="2 3">
    <name type="scientific">Ancylostoma caninum</name>
    <name type="common">Dog hookworm</name>
    <dbReference type="NCBI Taxonomy" id="29170"/>
    <lineage>
        <taxon>Eukaryota</taxon>
        <taxon>Metazoa</taxon>
        <taxon>Ecdysozoa</taxon>
        <taxon>Nematoda</taxon>
        <taxon>Chromadorea</taxon>
        <taxon>Rhabditida</taxon>
        <taxon>Rhabditina</taxon>
        <taxon>Rhabditomorpha</taxon>
        <taxon>Strongyloidea</taxon>
        <taxon>Ancylostomatidae</taxon>
        <taxon>Ancylostomatinae</taxon>
        <taxon>Ancylostoma</taxon>
    </lineage>
</organism>
<gene>
    <name evidence="2" type="ORF">ANCCAN_05536</name>
</gene>
<evidence type="ECO:0000313" key="3">
    <source>
        <dbReference type="Proteomes" id="UP000252519"/>
    </source>
</evidence>
<dbReference type="EMBL" id="JOJR01000047">
    <property type="protein sequence ID" value="RCN48388.1"/>
    <property type="molecule type" value="Genomic_DNA"/>
</dbReference>
<dbReference type="AlphaFoldDB" id="A0A368GXT5"/>
<feature type="non-terminal residue" evidence="2">
    <location>
        <position position="1"/>
    </location>
</feature>
<evidence type="ECO:0000256" key="1">
    <source>
        <dbReference type="SAM" id="MobiDB-lite"/>
    </source>
</evidence>